<evidence type="ECO:0000256" key="5">
    <source>
        <dbReference type="ARBA" id="ARBA00022525"/>
    </source>
</evidence>
<keyword evidence="5" id="KW-0964">Secreted</keyword>
<comment type="catalytic activity">
    <reaction evidence="1">
        <text>Endotype eliminative cleavage of L-alpha-rhamnopyranosyl-(1-&gt;4)-alpha-D-galactopyranosyluronic acid bonds of rhamnogalacturonan I domains in ramified hairy regions of pectin leaving L-rhamnopyranose at the reducing end and 4-deoxy-4,5-unsaturated D-galactopyranosyluronic acid at the non-reducing end.</text>
        <dbReference type="EC" id="4.2.2.23"/>
    </reaction>
</comment>
<evidence type="ECO:0000256" key="8">
    <source>
        <dbReference type="ARBA" id="ARBA00023239"/>
    </source>
</evidence>
<dbReference type="Pfam" id="PF14683">
    <property type="entry name" value="CBM-like"/>
    <property type="match status" value="1"/>
</dbReference>
<dbReference type="PANTHER" id="PTHR32018:SF9">
    <property type="entry name" value="RHAMNOGALACTURONATE LYASE B"/>
    <property type="match status" value="1"/>
</dbReference>
<dbReference type="GO" id="GO:0102210">
    <property type="term" value="F:rhamnogalacturonan endolyase activity"/>
    <property type="evidence" value="ECO:0007669"/>
    <property type="project" value="UniProtKB-EC"/>
</dbReference>
<comment type="caution">
    <text evidence="14">The sequence shown here is derived from an EMBL/GenBank/DDBJ whole genome shotgun (WGS) entry which is preliminary data.</text>
</comment>
<feature type="domain" description="Rhamnogalacturonan lyase" evidence="12">
    <location>
        <begin position="430"/>
        <end position="630"/>
    </location>
</feature>
<evidence type="ECO:0000256" key="3">
    <source>
        <dbReference type="ARBA" id="ARBA00010418"/>
    </source>
</evidence>
<dbReference type="EC" id="4.2.2.23" evidence="4"/>
<evidence type="ECO:0000313" key="15">
    <source>
        <dbReference type="Proteomes" id="UP001385951"/>
    </source>
</evidence>
<feature type="signal peptide" evidence="11">
    <location>
        <begin position="1"/>
        <end position="19"/>
    </location>
</feature>
<dbReference type="PANTHER" id="PTHR32018">
    <property type="entry name" value="RHAMNOGALACTURONATE LYASE FAMILY PROTEIN"/>
    <property type="match status" value="1"/>
</dbReference>
<feature type="domain" description="Rhamnogalacturonan lyase" evidence="13">
    <location>
        <begin position="342"/>
        <end position="417"/>
    </location>
</feature>
<dbReference type="EMBL" id="JASBNA010000006">
    <property type="protein sequence ID" value="KAK7691105.1"/>
    <property type="molecule type" value="Genomic_DNA"/>
</dbReference>
<dbReference type="InterPro" id="IPR051850">
    <property type="entry name" value="Polysacch_Lyase_4"/>
</dbReference>
<dbReference type="SUPFAM" id="SSF49452">
    <property type="entry name" value="Starch-binding domain-like"/>
    <property type="match status" value="1"/>
</dbReference>
<keyword evidence="15" id="KW-1185">Reference proteome</keyword>
<dbReference type="GO" id="GO:0000272">
    <property type="term" value="P:polysaccharide catabolic process"/>
    <property type="evidence" value="ECO:0007669"/>
    <property type="project" value="UniProtKB-KW"/>
</dbReference>
<dbReference type="Pfam" id="PF14686">
    <property type="entry name" value="fn3_3"/>
    <property type="match status" value="1"/>
</dbReference>
<evidence type="ECO:0000313" key="14">
    <source>
        <dbReference type="EMBL" id="KAK7691105.1"/>
    </source>
</evidence>
<dbReference type="InterPro" id="IPR029413">
    <property type="entry name" value="RG-lyase_II"/>
</dbReference>
<evidence type="ECO:0000256" key="11">
    <source>
        <dbReference type="SAM" id="SignalP"/>
    </source>
</evidence>
<evidence type="ECO:0000256" key="2">
    <source>
        <dbReference type="ARBA" id="ARBA00004613"/>
    </source>
</evidence>
<dbReference type="InterPro" id="IPR011013">
    <property type="entry name" value="Gal_mutarotase_sf_dom"/>
</dbReference>
<feature type="chain" id="PRO_5043934252" description="rhamnogalacturonan endolyase" evidence="11">
    <location>
        <begin position="20"/>
        <end position="633"/>
    </location>
</feature>
<evidence type="ECO:0000256" key="6">
    <source>
        <dbReference type="ARBA" id="ARBA00022729"/>
    </source>
</evidence>
<keyword evidence="8" id="KW-0456">Lyase</keyword>
<organism evidence="14 15">
    <name type="scientific">Cerrena zonata</name>
    <dbReference type="NCBI Taxonomy" id="2478898"/>
    <lineage>
        <taxon>Eukaryota</taxon>
        <taxon>Fungi</taxon>
        <taxon>Dikarya</taxon>
        <taxon>Basidiomycota</taxon>
        <taxon>Agaricomycotina</taxon>
        <taxon>Agaricomycetes</taxon>
        <taxon>Polyporales</taxon>
        <taxon>Cerrenaceae</taxon>
        <taxon>Cerrena</taxon>
    </lineage>
</organism>
<reference evidence="14 15" key="1">
    <citation type="submission" date="2022-09" db="EMBL/GenBank/DDBJ databases">
        <authorList>
            <person name="Palmer J.M."/>
        </authorList>
    </citation>
    <scope>NUCLEOTIDE SEQUENCE [LARGE SCALE GENOMIC DNA]</scope>
    <source>
        <strain evidence="14 15">DSM 7382</strain>
    </source>
</reference>
<evidence type="ECO:0000259" key="13">
    <source>
        <dbReference type="Pfam" id="PF14686"/>
    </source>
</evidence>
<dbReference type="SUPFAM" id="SSF74650">
    <property type="entry name" value="Galactose mutarotase-like"/>
    <property type="match status" value="1"/>
</dbReference>
<evidence type="ECO:0000256" key="1">
    <source>
        <dbReference type="ARBA" id="ARBA00001324"/>
    </source>
</evidence>
<dbReference type="InterPro" id="IPR008979">
    <property type="entry name" value="Galactose-bd-like_sf"/>
</dbReference>
<accession>A0AAW0GPE3</accession>
<keyword evidence="9" id="KW-0119">Carbohydrate metabolism</keyword>
<dbReference type="Gene3D" id="2.60.40.1120">
    <property type="entry name" value="Carboxypeptidase-like, regulatory domain"/>
    <property type="match status" value="1"/>
</dbReference>
<keyword evidence="7" id="KW-0325">Glycoprotein</keyword>
<dbReference type="Gene3D" id="2.70.98.10">
    <property type="match status" value="1"/>
</dbReference>
<dbReference type="Proteomes" id="UP001385951">
    <property type="component" value="Unassembled WGS sequence"/>
</dbReference>
<evidence type="ECO:0000256" key="7">
    <source>
        <dbReference type="ARBA" id="ARBA00023180"/>
    </source>
</evidence>
<evidence type="ECO:0000256" key="4">
    <source>
        <dbReference type="ARBA" id="ARBA00012437"/>
    </source>
</evidence>
<evidence type="ECO:0000259" key="12">
    <source>
        <dbReference type="Pfam" id="PF14683"/>
    </source>
</evidence>
<dbReference type="SUPFAM" id="SSF49785">
    <property type="entry name" value="Galactose-binding domain-like"/>
    <property type="match status" value="1"/>
</dbReference>
<dbReference type="InterPro" id="IPR013784">
    <property type="entry name" value="Carb-bd-like_fold"/>
</dbReference>
<keyword evidence="10" id="KW-0624">Polysaccharide degradation</keyword>
<dbReference type="InterPro" id="IPR029411">
    <property type="entry name" value="RG-lyase_III"/>
</dbReference>
<name>A0AAW0GPE3_9APHY</name>
<evidence type="ECO:0000256" key="10">
    <source>
        <dbReference type="ARBA" id="ARBA00023326"/>
    </source>
</evidence>
<proteinExistence type="inferred from homology"/>
<dbReference type="GO" id="GO:0005576">
    <property type="term" value="C:extracellular region"/>
    <property type="evidence" value="ECO:0007669"/>
    <property type="project" value="UniProtKB-SubCell"/>
</dbReference>
<comment type="subcellular location">
    <subcellularLocation>
        <location evidence="2">Secreted</location>
    </subcellularLocation>
</comment>
<protein>
    <recommendedName>
        <fullName evidence="4">rhamnogalacturonan endolyase</fullName>
        <ecNumber evidence="4">4.2.2.23</ecNumber>
    </recommendedName>
</protein>
<dbReference type="InterPro" id="IPR014718">
    <property type="entry name" value="GH-type_carb-bd"/>
</dbReference>
<sequence>MFGVGRLSILSLLASSARAVSVTEASTLFTFQNNLLSFNVLKKNGYIQSLTYDGVSLLGKVSGNAGQLYTDFPSKGFSLTGNSVYEVVNGNDWAGIVLTDNDTTGSLVQRSWFLRDNESGLHSFVRLAYHNPNDTVGKGGLGEVRTMFRPNGGPWTTLVTNEEQWAPIPSSDAFASQIEVQDATWYLGNTPNDGYVQLESDYWTKYTFADNQTNNAHGLYGSKPDGTPLAAWWVVNQKDTFFGGPTHIDLMVDGIIYNKYSTGHGGATSPNITDGFDRTFGPQFLYFNQGQGASRLDLLKDAEALADPAWNADFYDSIASHVPGYAASDKRGQFAAKVTLPAGALNPIAVLSANGVHFQDSAEIPGAYQYWGDIKNGKISLDRVKVGTYRLTVYATGIFGDYTQDNVIVEAGRTTSLSNVIWNAESAGKELWRIGIPDKTSGEYKNGFERDLSHPNQPAKYRIYWGAWDFPTDFPNGVNFTIGKSKEQEDWNYIHWSQFGPTYTRNNTVTDINRWQINFNLAEAPPANSIATFTIQLAGAKTTAGNTDSPQGSNPNFNISTFVNDQTTPLDWEIPYYDSSSCGVRSAISCHLLTRKIQFPGSWLRRGFNNFILALPFNAPVYVQYDALRLELK</sequence>
<dbReference type="Gene3D" id="2.60.120.260">
    <property type="entry name" value="Galactose-binding domain-like"/>
    <property type="match status" value="1"/>
</dbReference>
<gene>
    <name evidence="14" type="ORF">QCA50_006208</name>
</gene>
<dbReference type="AlphaFoldDB" id="A0AAW0GPE3"/>
<evidence type="ECO:0000256" key="9">
    <source>
        <dbReference type="ARBA" id="ARBA00023277"/>
    </source>
</evidence>
<dbReference type="CDD" id="cd10316">
    <property type="entry name" value="RGL4_M"/>
    <property type="match status" value="1"/>
</dbReference>
<dbReference type="GO" id="GO:0030246">
    <property type="term" value="F:carbohydrate binding"/>
    <property type="evidence" value="ECO:0007669"/>
    <property type="project" value="InterPro"/>
</dbReference>
<comment type="similarity">
    <text evidence="3">Belongs to the polysaccharide lyase 4 family.</text>
</comment>
<keyword evidence="6 11" id="KW-0732">Signal</keyword>